<gene>
    <name evidence="2" type="ORF">CAUS1442_LOCUS3504</name>
</gene>
<feature type="region of interest" description="Disordered" evidence="1">
    <location>
        <begin position="75"/>
        <end position="185"/>
    </location>
</feature>
<protein>
    <submittedName>
        <fullName evidence="2">Uncharacterized protein</fullName>
    </submittedName>
</protein>
<feature type="compositionally biased region" description="Polar residues" evidence="1">
    <location>
        <begin position="132"/>
        <end position="142"/>
    </location>
</feature>
<feature type="compositionally biased region" description="Basic residues" evidence="1">
    <location>
        <begin position="166"/>
        <end position="185"/>
    </location>
</feature>
<feature type="compositionally biased region" description="Basic and acidic residues" evidence="1">
    <location>
        <begin position="75"/>
        <end position="90"/>
    </location>
</feature>
<evidence type="ECO:0000256" key="1">
    <source>
        <dbReference type="SAM" id="MobiDB-lite"/>
    </source>
</evidence>
<organism evidence="2">
    <name type="scientific">Craspedostauros australis</name>
    <dbReference type="NCBI Taxonomy" id="1486917"/>
    <lineage>
        <taxon>Eukaryota</taxon>
        <taxon>Sar</taxon>
        <taxon>Stramenopiles</taxon>
        <taxon>Ochrophyta</taxon>
        <taxon>Bacillariophyta</taxon>
        <taxon>Bacillariophyceae</taxon>
        <taxon>Bacillariophycidae</taxon>
        <taxon>Naviculales</taxon>
        <taxon>Naviculaceae</taxon>
        <taxon>Craspedostauros</taxon>
    </lineage>
</organism>
<dbReference type="EMBL" id="HBEF01005652">
    <property type="protein sequence ID" value="CAD8331405.1"/>
    <property type="molecule type" value="Transcribed_RNA"/>
</dbReference>
<reference evidence="2" key="1">
    <citation type="submission" date="2021-01" db="EMBL/GenBank/DDBJ databases">
        <authorList>
            <person name="Corre E."/>
            <person name="Pelletier E."/>
            <person name="Niang G."/>
            <person name="Scheremetjew M."/>
            <person name="Finn R."/>
            <person name="Kale V."/>
            <person name="Holt S."/>
            <person name="Cochrane G."/>
            <person name="Meng A."/>
            <person name="Brown T."/>
            <person name="Cohen L."/>
        </authorList>
    </citation>
    <scope>NUCLEOTIDE SEQUENCE</scope>
    <source>
        <strain evidence="2">CCMP3328</strain>
    </source>
</reference>
<proteinExistence type="predicted"/>
<sequence>MSVSCGGLIPHDCQRLSTRKGHEWSEAVQRDDSNDNENGCVNDSNSKSTLLRLPCPFCPGCRQCPTTTQNIHEKKEVHDADGDDGAKPKTTEVTMHTTEDRKGDHTPSSTGGRKSAFEEHIRRCRNDRCSPRKTTQVSNSVFGETRKMGIRTPVHAVAATVSGRRQERHRRRHRQQQQHPERSRK</sequence>
<feature type="compositionally biased region" description="Basic and acidic residues" evidence="1">
    <location>
        <begin position="20"/>
        <end position="33"/>
    </location>
</feature>
<feature type="compositionally biased region" description="Basic and acidic residues" evidence="1">
    <location>
        <begin position="115"/>
        <end position="130"/>
    </location>
</feature>
<dbReference type="AlphaFoldDB" id="A0A7R9WQ44"/>
<evidence type="ECO:0000313" key="2">
    <source>
        <dbReference type="EMBL" id="CAD8331405.1"/>
    </source>
</evidence>
<accession>A0A7R9WQ44</accession>
<feature type="region of interest" description="Disordered" evidence="1">
    <location>
        <begin position="19"/>
        <end position="40"/>
    </location>
</feature>
<name>A0A7R9WQ44_9STRA</name>